<gene>
    <name evidence="2" type="ORF">HGB38_27520</name>
</gene>
<keyword evidence="1" id="KW-0732">Signal</keyword>
<dbReference type="EMBL" id="JAAXOS010000015">
    <property type="protein sequence ID" value="NKY29930.1"/>
    <property type="molecule type" value="Genomic_DNA"/>
</dbReference>
<dbReference type="RefSeq" id="WP_062976936.1">
    <property type="nucleotide sequence ID" value="NZ_JAAXOS010000015.1"/>
</dbReference>
<feature type="chain" id="PRO_5038709788" description="Peptidase C-terminal archaeal/bacterial domain-containing protein" evidence="1">
    <location>
        <begin position="26"/>
        <end position="133"/>
    </location>
</feature>
<proteinExistence type="predicted"/>
<evidence type="ECO:0000256" key="1">
    <source>
        <dbReference type="SAM" id="SignalP"/>
    </source>
</evidence>
<sequence>MQAILRSLRLLVLGATVLAAAFGVAAVGAGAANAGSVYEIKFAPGSDHASIDGAVVRGDADTYAFEARAGQTLITELTSVEGNARFTTTAPGGSVLCLEETWSRITLPRSGYYTISVEPSRGNATYTLSVRIV</sequence>
<accession>A0A7X6L947</accession>
<organism evidence="2 3">
    <name type="scientific">Nocardia gamkensis</name>
    <dbReference type="NCBI Taxonomy" id="352869"/>
    <lineage>
        <taxon>Bacteria</taxon>
        <taxon>Bacillati</taxon>
        <taxon>Actinomycetota</taxon>
        <taxon>Actinomycetes</taxon>
        <taxon>Mycobacteriales</taxon>
        <taxon>Nocardiaceae</taxon>
        <taxon>Nocardia</taxon>
    </lineage>
</organism>
<evidence type="ECO:0000313" key="3">
    <source>
        <dbReference type="Proteomes" id="UP000540698"/>
    </source>
</evidence>
<evidence type="ECO:0000313" key="2">
    <source>
        <dbReference type="EMBL" id="NKY29930.1"/>
    </source>
</evidence>
<comment type="caution">
    <text evidence="2">The sequence shown here is derived from an EMBL/GenBank/DDBJ whole genome shotgun (WGS) entry which is preliminary data.</text>
</comment>
<reference evidence="2 3" key="1">
    <citation type="submission" date="2020-04" db="EMBL/GenBank/DDBJ databases">
        <title>MicrobeNet Type strains.</title>
        <authorList>
            <person name="Nicholson A.C."/>
        </authorList>
    </citation>
    <scope>NUCLEOTIDE SEQUENCE [LARGE SCALE GENOMIC DNA]</scope>
    <source>
        <strain evidence="2 3">DSM 44956</strain>
    </source>
</reference>
<feature type="signal peptide" evidence="1">
    <location>
        <begin position="1"/>
        <end position="25"/>
    </location>
</feature>
<keyword evidence="3" id="KW-1185">Reference proteome</keyword>
<protein>
    <recommendedName>
        <fullName evidence="4">Peptidase C-terminal archaeal/bacterial domain-containing protein</fullName>
    </recommendedName>
</protein>
<dbReference type="Proteomes" id="UP000540698">
    <property type="component" value="Unassembled WGS sequence"/>
</dbReference>
<name>A0A7X6L947_9NOCA</name>
<dbReference type="AlphaFoldDB" id="A0A7X6L947"/>
<evidence type="ECO:0008006" key="4">
    <source>
        <dbReference type="Google" id="ProtNLM"/>
    </source>
</evidence>
<dbReference type="Gene3D" id="2.60.120.380">
    <property type="match status" value="1"/>
</dbReference>